<sequence length="47" mass="5429">MMVCFSGELEFTLSSRRPHQSLQIDILRDDRRKNEVGQVVGHITIDT</sequence>
<protein>
    <submittedName>
        <fullName evidence="1">Uncharacterized protein</fullName>
    </submittedName>
</protein>
<accession>A0A7S4ZU19</accession>
<dbReference type="EMBL" id="MK318974">
    <property type="protein sequence ID" value="QCL10080.1"/>
    <property type="molecule type" value="Genomic_DNA"/>
</dbReference>
<reference evidence="1" key="1">
    <citation type="submission" date="2018-12" db="EMBL/GenBank/DDBJ databases">
        <title>Three Rhizobium rhizogenes strains isolated from the same crown gall tumor carry diverse plasmids.</title>
        <authorList>
            <person name="Pulawska J."/>
            <person name="Kuzmanovic N."/>
        </authorList>
    </citation>
    <scope>NUCLEOTIDE SEQUENCE</scope>
    <source>
        <strain evidence="1">Colt5.8</strain>
        <plasmid evidence="1">pColt5.8d</plasmid>
    </source>
</reference>
<gene>
    <name evidence="1" type="ORF">pC5.8d_777</name>
</gene>
<dbReference type="AlphaFoldDB" id="A0A7S4ZU19"/>
<proteinExistence type="predicted"/>
<keyword evidence="1" id="KW-0614">Plasmid</keyword>
<name>A0A7S4ZU19_RHIRH</name>
<geneLocation type="plasmid" evidence="1">
    <name>pColt5.8d</name>
</geneLocation>
<organism evidence="1">
    <name type="scientific">Rhizobium rhizogenes</name>
    <name type="common">Agrobacterium rhizogenes</name>
    <dbReference type="NCBI Taxonomy" id="359"/>
    <lineage>
        <taxon>Bacteria</taxon>
        <taxon>Pseudomonadati</taxon>
        <taxon>Pseudomonadota</taxon>
        <taxon>Alphaproteobacteria</taxon>
        <taxon>Hyphomicrobiales</taxon>
        <taxon>Rhizobiaceae</taxon>
        <taxon>Rhizobium/Agrobacterium group</taxon>
        <taxon>Rhizobium</taxon>
    </lineage>
</organism>
<evidence type="ECO:0000313" key="1">
    <source>
        <dbReference type="EMBL" id="QCL10080.1"/>
    </source>
</evidence>